<keyword evidence="2" id="KW-1185">Reference proteome</keyword>
<reference evidence="1 2" key="1">
    <citation type="submission" date="2023-08" db="EMBL/GenBank/DDBJ databases">
        <title>Complete Genome Sequence of Pseudomonas entomophila TVIN A01.</title>
        <authorList>
            <person name="Shelke T."/>
            <person name="Mahar N.S."/>
            <person name="Gupta I."/>
            <person name="Gupta V."/>
        </authorList>
    </citation>
    <scope>NUCLEOTIDE SEQUENCE [LARGE SCALE GENOMIC DNA]</scope>
    <source>
        <strain evidence="1 2">TVIN-A01</strain>
    </source>
</reference>
<accession>A0ABY9QWL1</accession>
<gene>
    <name evidence="1" type="ORF">RAH46_06865</name>
</gene>
<evidence type="ECO:0000313" key="1">
    <source>
        <dbReference type="EMBL" id="WMW07052.1"/>
    </source>
</evidence>
<protein>
    <submittedName>
        <fullName evidence="1">Uncharacterized protein</fullName>
    </submittedName>
</protein>
<dbReference type="GeneID" id="32807542"/>
<name>A0ABY9QWL1_9PSED</name>
<dbReference type="RefSeq" id="WP_011535596.1">
    <property type="nucleotide sequence ID" value="NZ_CP132921.1"/>
</dbReference>
<sequence length="147" mass="16681">MKREEMLKKFGGGEKVKLCRVSATINNNNGSSVFEGGQFYFFDENIDHEHYWVFAFNNDDEVNGDMLSLRFKKTIKTGRFKIESANEADVRAQFFGGVSGGELAFDGNINILRRDDHNKGIAEGDFDFISERVNSTDTVKGSFFKRP</sequence>
<dbReference type="Proteomes" id="UP001183127">
    <property type="component" value="Chromosome"/>
</dbReference>
<proteinExistence type="predicted"/>
<dbReference type="EMBL" id="CP132921">
    <property type="protein sequence ID" value="WMW07052.1"/>
    <property type="molecule type" value="Genomic_DNA"/>
</dbReference>
<organism evidence="1 2">
    <name type="scientific">Pseudomonas entomophila</name>
    <dbReference type="NCBI Taxonomy" id="312306"/>
    <lineage>
        <taxon>Bacteria</taxon>
        <taxon>Pseudomonadati</taxon>
        <taxon>Pseudomonadota</taxon>
        <taxon>Gammaproteobacteria</taxon>
        <taxon>Pseudomonadales</taxon>
        <taxon>Pseudomonadaceae</taxon>
        <taxon>Pseudomonas</taxon>
    </lineage>
</organism>
<evidence type="ECO:0000313" key="2">
    <source>
        <dbReference type="Proteomes" id="UP001183127"/>
    </source>
</evidence>